<gene>
    <name evidence="3" type="ORF">H5410_022742</name>
</gene>
<dbReference type="EMBL" id="JACXVP010000004">
    <property type="protein sequence ID" value="KAG5611461.1"/>
    <property type="molecule type" value="Genomic_DNA"/>
</dbReference>
<dbReference type="InterPro" id="IPR040256">
    <property type="entry name" value="At4g02000-like"/>
</dbReference>
<evidence type="ECO:0000313" key="3">
    <source>
        <dbReference type="EMBL" id="KAG5611461.1"/>
    </source>
</evidence>
<evidence type="ECO:0000256" key="1">
    <source>
        <dbReference type="SAM" id="MobiDB-lite"/>
    </source>
</evidence>
<comment type="caution">
    <text evidence="3">The sequence shown here is derived from an EMBL/GenBank/DDBJ whole genome shotgun (WGS) entry which is preliminary data.</text>
</comment>
<evidence type="ECO:0000259" key="2">
    <source>
        <dbReference type="Pfam" id="PF14111"/>
    </source>
</evidence>
<evidence type="ECO:0000313" key="4">
    <source>
        <dbReference type="Proteomes" id="UP000824120"/>
    </source>
</evidence>
<accession>A0A9J5ZGA6</accession>
<feature type="region of interest" description="Disordered" evidence="1">
    <location>
        <begin position="1"/>
        <end position="23"/>
    </location>
</feature>
<keyword evidence="4" id="KW-1185">Reference proteome</keyword>
<organism evidence="3 4">
    <name type="scientific">Solanum commersonii</name>
    <name type="common">Commerson's wild potato</name>
    <name type="synonym">Commerson's nightshade</name>
    <dbReference type="NCBI Taxonomy" id="4109"/>
    <lineage>
        <taxon>Eukaryota</taxon>
        <taxon>Viridiplantae</taxon>
        <taxon>Streptophyta</taxon>
        <taxon>Embryophyta</taxon>
        <taxon>Tracheophyta</taxon>
        <taxon>Spermatophyta</taxon>
        <taxon>Magnoliopsida</taxon>
        <taxon>eudicotyledons</taxon>
        <taxon>Gunneridae</taxon>
        <taxon>Pentapetalae</taxon>
        <taxon>asterids</taxon>
        <taxon>lamiids</taxon>
        <taxon>Solanales</taxon>
        <taxon>Solanaceae</taxon>
        <taxon>Solanoideae</taxon>
        <taxon>Solaneae</taxon>
        <taxon>Solanum</taxon>
    </lineage>
</organism>
<dbReference type="Proteomes" id="UP000824120">
    <property type="component" value="Chromosome 4"/>
</dbReference>
<dbReference type="PANTHER" id="PTHR31286:SF179">
    <property type="entry name" value="RNASE H TYPE-1 DOMAIN-CONTAINING PROTEIN"/>
    <property type="match status" value="1"/>
</dbReference>
<dbReference type="Pfam" id="PF14111">
    <property type="entry name" value="DUF4283"/>
    <property type="match status" value="1"/>
</dbReference>
<dbReference type="PANTHER" id="PTHR31286">
    <property type="entry name" value="GLYCINE-RICH CELL WALL STRUCTURAL PROTEIN 1.8-LIKE"/>
    <property type="match status" value="1"/>
</dbReference>
<dbReference type="InterPro" id="IPR025558">
    <property type="entry name" value="DUF4283"/>
</dbReference>
<proteinExistence type="predicted"/>
<protein>
    <recommendedName>
        <fullName evidence="2">DUF4283 domain-containing protein</fullName>
    </recommendedName>
</protein>
<feature type="domain" description="DUF4283" evidence="2">
    <location>
        <begin position="64"/>
        <end position="143"/>
    </location>
</feature>
<dbReference type="AlphaFoldDB" id="A0A9J5ZGA6"/>
<dbReference type="OrthoDB" id="1939300at2759"/>
<feature type="region of interest" description="Disordered" evidence="1">
    <location>
        <begin position="458"/>
        <end position="490"/>
    </location>
</feature>
<reference evidence="3 4" key="1">
    <citation type="submission" date="2020-09" db="EMBL/GenBank/DDBJ databases">
        <title>De no assembly of potato wild relative species, Solanum commersonii.</title>
        <authorList>
            <person name="Cho K."/>
        </authorList>
    </citation>
    <scope>NUCLEOTIDE SEQUENCE [LARGE SCALE GENOMIC DNA]</scope>
    <source>
        <strain evidence="3">LZ3.2</strain>
        <tissue evidence="3">Leaf</tissue>
    </source>
</reference>
<feature type="compositionally biased region" description="Low complexity" evidence="1">
    <location>
        <begin position="470"/>
        <end position="490"/>
    </location>
</feature>
<name>A0A9J5ZGA6_SOLCO</name>
<sequence>MDTTSSGLLPEEFPPLLPNGIPNNPNPLTTRTNYANMLKPKIQNYTGSKVPPKPVTIVQGEPNVTKFSYGKPEIGELRKTLPKHCGIKGESTIGILDSRHILIRLSLLEDYVQLLSTSAYYVKEKEKYWQMRTLKWDPWFVPDVETTIGVAWISMPDLPPIFFAKEVIFSIASTVGKPLTVDMATRNQTRLSCAKVKVEVDLVAKLPQRVKFNEENDITGEIKSKWIKIQYDHMPMYCSECCLQGHDENNCWNIHPELHEGDKQEQRTESGEGANVTQRKILASGKVEGISQNYQWLTRKSKFKKDRYGHIIGEINDRESDARKSNNSFEVLREVERENYKKEEQEEDQAKEMNTKEWVKHAFSTTPTKEKGNNEQQFIQQEEEAELKKREKSENIQEEYKGSLIVVEEANPLQVDNQMIVSNRGKDKMDTEDLEEIVNRMAIEGNLSLTQIETIKEIHGKQKRKGTGERQFQTTTRQTRSTVSKSTKSQ</sequence>